<evidence type="ECO:0000313" key="1">
    <source>
        <dbReference type="EMBL" id="MDN3239283.1"/>
    </source>
</evidence>
<dbReference type="Gene3D" id="3.10.450.50">
    <property type="match status" value="1"/>
</dbReference>
<keyword evidence="2" id="KW-1185">Reference proteome</keyword>
<dbReference type="PANTHER" id="PTHR38436">
    <property type="entry name" value="POLYKETIDE CYCLASE SNOAL-LIKE DOMAIN"/>
    <property type="match status" value="1"/>
</dbReference>
<dbReference type="Proteomes" id="UP001171902">
    <property type="component" value="Unassembled WGS sequence"/>
</dbReference>
<gene>
    <name evidence="1" type="ORF">QWI33_06080</name>
</gene>
<dbReference type="PANTHER" id="PTHR38436:SF1">
    <property type="entry name" value="ESTER CYCLASE"/>
    <property type="match status" value="1"/>
</dbReference>
<proteinExistence type="predicted"/>
<accession>A0ABT7YLX1</accession>
<comment type="caution">
    <text evidence="1">The sequence shown here is derived from an EMBL/GenBank/DDBJ whole genome shotgun (WGS) entry which is preliminary data.</text>
</comment>
<reference evidence="1" key="1">
    <citation type="submission" date="2023-06" db="EMBL/GenBank/DDBJ databases">
        <title>Gycomyces niveus sp.nov., a novel actinomycete isolated from soil in Shouguang.</title>
        <authorList>
            <person name="Yang X."/>
            <person name="Zhao J."/>
        </authorList>
    </citation>
    <scope>NUCLEOTIDE SEQUENCE</scope>
    <source>
        <strain evidence="1">NEAU C2</strain>
    </source>
</reference>
<evidence type="ECO:0000313" key="2">
    <source>
        <dbReference type="Proteomes" id="UP001171902"/>
    </source>
</evidence>
<sequence>MGQAREVLDKLTDTAIERHDVDSAVALYADDAVLMTPDAGTVRGPEKIAEYWHQFIDAFPDGHYETIAQLESDGKAVDEGYFIGTNTGAMTTPSGERIEATGKQVKLRSCDIAAVEDGKITEHHLYFDESEFMRQMGLSS</sequence>
<organism evidence="1 2">
    <name type="scientific">Glycomyces tritici</name>
    <dbReference type="NCBI Taxonomy" id="2665176"/>
    <lineage>
        <taxon>Bacteria</taxon>
        <taxon>Bacillati</taxon>
        <taxon>Actinomycetota</taxon>
        <taxon>Actinomycetes</taxon>
        <taxon>Glycomycetales</taxon>
        <taxon>Glycomycetaceae</taxon>
        <taxon>Glycomyces</taxon>
    </lineage>
</organism>
<dbReference type="RefSeq" id="WP_289955927.1">
    <property type="nucleotide sequence ID" value="NZ_JAUEMJ010000002.1"/>
</dbReference>
<dbReference type="SUPFAM" id="SSF54427">
    <property type="entry name" value="NTF2-like"/>
    <property type="match status" value="1"/>
</dbReference>
<dbReference type="EMBL" id="JAUEMJ010000002">
    <property type="protein sequence ID" value="MDN3239283.1"/>
    <property type="molecule type" value="Genomic_DNA"/>
</dbReference>
<name>A0ABT7YLX1_9ACTN</name>
<dbReference type="InterPro" id="IPR009959">
    <property type="entry name" value="Cyclase_SnoaL-like"/>
</dbReference>
<dbReference type="InterPro" id="IPR032710">
    <property type="entry name" value="NTF2-like_dom_sf"/>
</dbReference>
<dbReference type="Pfam" id="PF07366">
    <property type="entry name" value="SnoaL"/>
    <property type="match status" value="1"/>
</dbReference>
<protein>
    <submittedName>
        <fullName evidence="1">Ester cyclase</fullName>
    </submittedName>
</protein>